<reference evidence="1 2" key="1">
    <citation type="journal article" date="2012" name="Science">
        <title>Ecological populations of bacteria act as socially cohesive units of antibiotic production and resistance.</title>
        <authorList>
            <person name="Cordero O.X."/>
            <person name="Wildschutte H."/>
            <person name="Kirkup B."/>
            <person name="Proehl S."/>
            <person name="Ngo L."/>
            <person name="Hussain F."/>
            <person name="Le Roux F."/>
            <person name="Mincer T."/>
            <person name="Polz M.F."/>
        </authorList>
    </citation>
    <scope>NUCLEOTIDE SEQUENCE [LARGE SCALE GENOMIC DNA]</scope>
    <source>
        <strain evidence="1 2">ZF-129</strain>
    </source>
</reference>
<accession>A0A1E5BCK7</accession>
<evidence type="ECO:0000313" key="2">
    <source>
        <dbReference type="Proteomes" id="UP000094741"/>
    </source>
</evidence>
<proteinExistence type="predicted"/>
<sequence length="331" mass="38150">MGGVTNNLFSLTVEDCHLKRTLDNVEEKLFHRTSAPDESLLNSLYPIIEQKIINNNLIVDTTPLIYQRYLPWMLFERKTKSYFWEGLLTIEGAWSQIYQMLLARMDALTIHILVSEVQSNSYGLTGDSFAKIVNDIEKLTSNVHPQRWSQIRLMMEKRQDDSNITGGWSRVVLASRANAILTTFSIFRSATHEQNADDQKSKSLNSERNEFWRQYFINGKVPYAWLVVPSEGDVTSKYGNVISINEPLEKGMALCFQVGDYLVMEKSVLNGVIVSDLPKGSEDIKQAIKTMYNESPLIKHKFSGHGYWQYRTSSYLKKSTQFMPRRSEYLK</sequence>
<dbReference type="STRING" id="1187848.A1QO_11455"/>
<organism evidence="1 2">
    <name type="scientific">Vibrio genomosp. F10 str. ZF-129</name>
    <dbReference type="NCBI Taxonomy" id="1187848"/>
    <lineage>
        <taxon>Bacteria</taxon>
        <taxon>Pseudomonadati</taxon>
        <taxon>Pseudomonadota</taxon>
        <taxon>Gammaproteobacteria</taxon>
        <taxon>Vibrionales</taxon>
        <taxon>Vibrionaceae</taxon>
        <taxon>Vibrio</taxon>
    </lineage>
</organism>
<dbReference type="AlphaFoldDB" id="A0A1E5BCK7"/>
<protein>
    <submittedName>
        <fullName evidence="1">Uncharacterized protein</fullName>
    </submittedName>
</protein>
<gene>
    <name evidence="1" type="ORF">A1QO_11455</name>
</gene>
<dbReference type="EMBL" id="AJYQ02000114">
    <property type="protein sequence ID" value="OEE32329.1"/>
    <property type="molecule type" value="Genomic_DNA"/>
</dbReference>
<comment type="caution">
    <text evidence="1">The sequence shown here is derived from an EMBL/GenBank/DDBJ whole genome shotgun (WGS) entry which is preliminary data.</text>
</comment>
<dbReference type="RefSeq" id="WP_017039954.1">
    <property type="nucleotide sequence ID" value="NZ_AJYQ02000114.1"/>
</dbReference>
<evidence type="ECO:0000313" key="1">
    <source>
        <dbReference type="EMBL" id="OEE32329.1"/>
    </source>
</evidence>
<dbReference type="Proteomes" id="UP000094741">
    <property type="component" value="Unassembled WGS sequence"/>
</dbReference>
<name>A0A1E5BCK7_9VIBR</name>